<reference evidence="1" key="1">
    <citation type="submission" date="2021-05" db="EMBL/GenBank/DDBJ databases">
        <title>Comparative genomics of three Colletotrichum scovillei strains and genetic complementation revealed genes involved fungal growth and virulence on chili pepper.</title>
        <authorList>
            <person name="Hsieh D.-K."/>
            <person name="Chuang S.-C."/>
            <person name="Chen C.-Y."/>
            <person name="Chao Y.-T."/>
            <person name="Lu M.-Y.J."/>
            <person name="Lee M.-H."/>
            <person name="Shih M.-C."/>
        </authorList>
    </citation>
    <scope>NUCLEOTIDE SEQUENCE</scope>
    <source>
        <strain evidence="1">Coll-153</strain>
    </source>
</reference>
<evidence type="ECO:0000313" key="1">
    <source>
        <dbReference type="EMBL" id="KAG7051526.1"/>
    </source>
</evidence>
<keyword evidence="2" id="KW-1185">Reference proteome</keyword>
<accession>A0A9P7R7E5</accession>
<comment type="caution">
    <text evidence="1">The sequence shown here is derived from an EMBL/GenBank/DDBJ whole genome shotgun (WGS) entry which is preliminary data.</text>
</comment>
<dbReference type="AlphaFoldDB" id="A0A9P7R7E5"/>
<name>A0A9P7R7E5_9PEZI</name>
<organism evidence="1 2">
    <name type="scientific">Colletotrichum scovillei</name>
    <dbReference type="NCBI Taxonomy" id="1209932"/>
    <lineage>
        <taxon>Eukaryota</taxon>
        <taxon>Fungi</taxon>
        <taxon>Dikarya</taxon>
        <taxon>Ascomycota</taxon>
        <taxon>Pezizomycotina</taxon>
        <taxon>Sordariomycetes</taxon>
        <taxon>Hypocreomycetidae</taxon>
        <taxon>Glomerellales</taxon>
        <taxon>Glomerellaceae</taxon>
        <taxon>Colletotrichum</taxon>
        <taxon>Colletotrichum acutatum species complex</taxon>
    </lineage>
</organism>
<dbReference type="Proteomes" id="UP000699042">
    <property type="component" value="Unassembled WGS sequence"/>
</dbReference>
<feature type="non-terminal residue" evidence="1">
    <location>
        <position position="117"/>
    </location>
</feature>
<evidence type="ECO:0000313" key="2">
    <source>
        <dbReference type="Proteomes" id="UP000699042"/>
    </source>
</evidence>
<proteinExistence type="predicted"/>
<protein>
    <submittedName>
        <fullName evidence="1">Uncharacterized protein</fullName>
    </submittedName>
</protein>
<sequence length="117" mass="13084">MTARTEPAEMPVRLQTFGLHGRCLTCRGFAVHCRLTRRWRGHSEFLHLDPMHCCHVKPSSVAPSLPHARSLDCCATLDCSSSTAQIIPTRSWEKDGGSGLCGRERWFQPNPARSLDP</sequence>
<gene>
    <name evidence="1" type="ORF">JMJ77_002146</name>
</gene>
<dbReference type="EMBL" id="JAESDN010000004">
    <property type="protein sequence ID" value="KAG7051526.1"/>
    <property type="molecule type" value="Genomic_DNA"/>
</dbReference>